<keyword evidence="1" id="KW-0812">Transmembrane</keyword>
<keyword evidence="1" id="KW-1133">Transmembrane helix</keyword>
<feature type="transmembrane region" description="Helical" evidence="1">
    <location>
        <begin position="343"/>
        <end position="360"/>
    </location>
</feature>
<proteinExistence type="predicted"/>
<feature type="transmembrane region" description="Helical" evidence="1">
    <location>
        <begin position="285"/>
        <end position="303"/>
    </location>
</feature>
<feature type="transmembrane region" description="Helical" evidence="1">
    <location>
        <begin position="108"/>
        <end position="132"/>
    </location>
</feature>
<feature type="transmembrane region" description="Helical" evidence="1">
    <location>
        <begin position="434"/>
        <end position="451"/>
    </location>
</feature>
<feature type="transmembrane region" description="Helical" evidence="1">
    <location>
        <begin position="463"/>
        <end position="480"/>
    </location>
</feature>
<dbReference type="EMBL" id="MKFT01000034">
    <property type="protein sequence ID" value="OHY90014.1"/>
    <property type="molecule type" value="Genomic_DNA"/>
</dbReference>
<keyword evidence="4" id="KW-1185">Reference proteome</keyword>
<dbReference type="Pfam" id="PF24677">
    <property type="entry name" value="DUF7657"/>
    <property type="match status" value="1"/>
</dbReference>
<comment type="caution">
    <text evidence="3">The sequence shown here is derived from an EMBL/GenBank/DDBJ whole genome shotgun (WGS) entry which is preliminary data.</text>
</comment>
<gene>
    <name evidence="3" type="ORF">BI375_07135</name>
</gene>
<reference evidence="3 4" key="1">
    <citation type="submission" date="2016-09" db="EMBL/GenBank/DDBJ databases">
        <title>Isolation, identification and antibiotic sensitivity analysis of bacterial pathogen from juvenile Hippocampus erectus with tail-rotted disease.</title>
        <authorList>
            <person name="Yang Q."/>
        </authorList>
    </citation>
    <scope>NUCLEOTIDE SEQUENCE [LARGE SCALE GENOMIC DNA]</scope>
    <source>
        <strain evidence="3 4">HM-10</strain>
    </source>
</reference>
<feature type="transmembrane region" description="Helical" evidence="1">
    <location>
        <begin position="153"/>
        <end position="173"/>
    </location>
</feature>
<feature type="transmembrane region" description="Helical" evidence="1">
    <location>
        <begin position="193"/>
        <end position="212"/>
    </location>
</feature>
<feature type="transmembrane region" description="Helical" evidence="1">
    <location>
        <begin position="244"/>
        <end position="264"/>
    </location>
</feature>
<sequence length="723" mass="81751">MRLSRQLELDKFDWFCLLLLVPITVLAITPSSYGIVLSMFGHGGEGLLWGSPRPIRSDEWSVWTPYMQMAVLNDFGRFNELSTYHQDLRGFNALPLWDWALVFKPLMWPFWLLEPARAFALHHGLIIVSFLIGWKKLFLFSFESAQQPKSKSLLLAILASLLLFFTGFVQYWWTTLGPILALTPWLLLWIIKWRSSLGYYFGLGYIAVVWLLSHTYPPIIVSMAYFGVMLLAIHQPRFLVENKVKLLCIGLSCLGAVAVTYFYYSDIIPVMQSTVYPGKRVAVGGESPWLLWLSSIIPFIAHSNHQDLLGLNICEVGVVSSLLPFLTLSFVKPNWNSAYFKKVLVSSVCLFSFFSAWMLLPLPSFFGKVTLLSLVPGNRLLFALGLIVTYVCLVMILTGTWVLSAKRCVIFSALVIFGYFVPSFAGVIHYGEKSAWELFSLAIIVLVFAFTRLKAAWLTNGNSVMVLPIVALLVNSVYFANFNPAQSAFAIFELHEQPEVQAINAQKENRQPHWVVEQGYSGAILSGVGLNSFTSVLIQPQLSLFREMYPEMDSVAFNNLFNRYAHIWLSDTITQPYSPQADVVVIPLADVKESFDMPEESSSYKRDLAPIAQALHGGHIDLIKLEGNKLFLSGWGLAKPVLLTGAFELDDIEQISTQTRLDVAKAFNNRRLERSGFVLVVKNIARYHDLLESEGLCLYTEDEEFGVRQLEVSKDFDKYMCKK</sequence>
<dbReference type="Proteomes" id="UP000180133">
    <property type="component" value="Unassembled WGS sequence"/>
</dbReference>
<evidence type="ECO:0000259" key="2">
    <source>
        <dbReference type="Pfam" id="PF24677"/>
    </source>
</evidence>
<feature type="transmembrane region" description="Helical" evidence="1">
    <location>
        <begin position="12"/>
        <end position="40"/>
    </location>
</feature>
<feature type="transmembrane region" description="Helical" evidence="1">
    <location>
        <begin position="409"/>
        <end position="428"/>
    </location>
</feature>
<accession>A0ABX3D4U1</accession>
<evidence type="ECO:0000313" key="3">
    <source>
        <dbReference type="EMBL" id="OHY90014.1"/>
    </source>
</evidence>
<feature type="transmembrane region" description="Helical" evidence="1">
    <location>
        <begin position="219"/>
        <end position="238"/>
    </location>
</feature>
<dbReference type="RefSeq" id="WP_071234865.1">
    <property type="nucleotide sequence ID" value="NZ_KV861317.1"/>
</dbReference>
<organism evidence="3 4">
    <name type="scientific">Vibrio rotiferianus</name>
    <dbReference type="NCBI Taxonomy" id="190895"/>
    <lineage>
        <taxon>Bacteria</taxon>
        <taxon>Pseudomonadati</taxon>
        <taxon>Pseudomonadota</taxon>
        <taxon>Gammaproteobacteria</taxon>
        <taxon>Vibrionales</taxon>
        <taxon>Vibrionaceae</taxon>
        <taxon>Vibrio</taxon>
    </lineage>
</organism>
<keyword evidence="1" id="KW-0472">Membrane</keyword>
<dbReference type="InterPro" id="IPR056074">
    <property type="entry name" value="DUF7657"/>
</dbReference>
<name>A0ABX3D4U1_9VIBR</name>
<evidence type="ECO:0000256" key="1">
    <source>
        <dbReference type="SAM" id="Phobius"/>
    </source>
</evidence>
<feature type="transmembrane region" description="Helical" evidence="1">
    <location>
        <begin position="309"/>
        <end position="331"/>
    </location>
</feature>
<feature type="transmembrane region" description="Helical" evidence="1">
    <location>
        <begin position="380"/>
        <end position="402"/>
    </location>
</feature>
<evidence type="ECO:0000313" key="4">
    <source>
        <dbReference type="Proteomes" id="UP000180133"/>
    </source>
</evidence>
<protein>
    <recommendedName>
        <fullName evidence="2">DUF7657 domain-containing protein</fullName>
    </recommendedName>
</protein>
<feature type="domain" description="DUF7657" evidence="2">
    <location>
        <begin position="15"/>
        <end position="396"/>
    </location>
</feature>